<dbReference type="Pfam" id="PF26390">
    <property type="entry name" value="MamS_MamX"/>
    <property type="match status" value="1"/>
</dbReference>
<reference evidence="2" key="1">
    <citation type="journal article" date="2006" name="Nature">
        <title>Deciphering the evolution and metabolism of an anammox bacterium from a community genome.</title>
        <authorList>
            <person name="Strous M."/>
            <person name="Pelletier E."/>
            <person name="Mangenot S."/>
            <person name="Rattei T."/>
            <person name="Lehner A."/>
            <person name="Taylor M.W."/>
            <person name="Horn M."/>
            <person name="Daims H."/>
            <person name="Bartol-Mavel D."/>
            <person name="Wincker P."/>
            <person name="Barbe V."/>
            <person name="Fonknechten N."/>
            <person name="Vallenet D."/>
            <person name="Segurens B."/>
            <person name="Schenowitz-Truong C."/>
            <person name="Medigue C."/>
            <person name="Collingro A."/>
            <person name="Snel B."/>
            <person name="Dutilh B.E."/>
            <person name="OpDenCamp H.J.M."/>
            <person name="vanDerDrift C."/>
            <person name="Cirpus I."/>
            <person name="vanDePas-Schoonen K.T."/>
            <person name="Harhangi H.R."/>
            <person name="vanNiftrik L."/>
            <person name="Schmid M."/>
            <person name="Keltjens J."/>
            <person name="vanDeVossenberg J."/>
            <person name="Kartal B."/>
            <person name="Meier H."/>
            <person name="Frishman D."/>
            <person name="Huynen M.A."/>
            <person name="Mewes H."/>
            <person name="Weissenbach J."/>
            <person name="Jetten M.S.M."/>
            <person name="Wagner M."/>
            <person name="LePaslier D."/>
        </authorList>
    </citation>
    <scope>NUCLEOTIDE SEQUENCE</scope>
</reference>
<organism evidence="2">
    <name type="scientific">Kuenenia stuttgartiensis</name>
    <dbReference type="NCBI Taxonomy" id="174633"/>
    <lineage>
        <taxon>Bacteria</taxon>
        <taxon>Pseudomonadati</taxon>
        <taxon>Planctomycetota</taxon>
        <taxon>Candidatus Brocadiia</taxon>
        <taxon>Candidatus Brocadiales</taxon>
        <taxon>Candidatus Brocadiaceae</taxon>
        <taxon>Candidatus Kuenenia</taxon>
    </lineage>
</organism>
<dbReference type="Proteomes" id="UP000501926">
    <property type="component" value="Chromosome"/>
</dbReference>
<proteinExistence type="predicted"/>
<name>Q1Q515_KUEST</name>
<evidence type="ECO:0000313" key="3">
    <source>
        <dbReference type="EMBL" id="QII12490.1"/>
    </source>
</evidence>
<protein>
    <recommendedName>
        <fullName evidence="1">Magnetosome protein MamS/MamX domain-containing protein</fullName>
    </recommendedName>
</protein>
<evidence type="ECO:0000259" key="1">
    <source>
        <dbReference type="Pfam" id="PF26390"/>
    </source>
</evidence>
<dbReference type="OrthoDB" id="5455132at2"/>
<dbReference type="EMBL" id="CP049055">
    <property type="protein sequence ID" value="QII12490.1"/>
    <property type="molecule type" value="Genomic_DNA"/>
</dbReference>
<gene>
    <name evidence="3" type="ORF">KsCSTR_31110</name>
    <name evidence="4" type="ORF">KSMBR1_0266</name>
    <name evidence="2" type="ORF">kuste4348</name>
</gene>
<evidence type="ECO:0000313" key="5">
    <source>
        <dbReference type="Proteomes" id="UP000221734"/>
    </source>
</evidence>
<dbReference type="AlphaFoldDB" id="Q1Q515"/>
<keyword evidence="5" id="KW-1185">Reference proteome</keyword>
<dbReference type="InterPro" id="IPR058837">
    <property type="entry name" value="MamS_MamX_dom"/>
</dbReference>
<evidence type="ECO:0000313" key="4">
    <source>
        <dbReference type="EMBL" id="SOH02782.1"/>
    </source>
</evidence>
<sequence length="154" mass="16896">MKKISVIVAVVVIVTTSMLTESFSQPKGGMKWKGSCGWSTSGQYGRLFDPATVETLHGEVTNVDIFIPQKGMSGGVHLTLKTDKGEIPVHLGPAWYIENQEIAIEQNDMIEVKGSRINFEGKPAIIAANVRKGDAVLTLRDEKGTPVWSGWRRK</sequence>
<accession>Q1Q515</accession>
<reference evidence="4" key="3">
    <citation type="submission" date="2017-10" db="EMBL/GenBank/DDBJ databases">
        <authorList>
            <person name="Banno H."/>
            <person name="Chua N.-H."/>
        </authorList>
    </citation>
    <scope>NUCLEOTIDE SEQUENCE [LARGE SCALE GENOMIC DNA]</scope>
    <source>
        <strain evidence="4">Kuenenia_mbr1_ru-nijmegen</strain>
    </source>
</reference>
<reference evidence="5" key="4">
    <citation type="submission" date="2017-10" db="EMBL/GenBank/DDBJ databases">
        <authorList>
            <person name="Frank J."/>
        </authorList>
    </citation>
    <scope>NUCLEOTIDE SEQUENCE [LARGE SCALE GENOMIC DNA]</scope>
</reference>
<evidence type="ECO:0000313" key="6">
    <source>
        <dbReference type="Proteomes" id="UP000501926"/>
    </source>
</evidence>
<dbReference type="EMBL" id="LT934425">
    <property type="protein sequence ID" value="SOH02782.1"/>
    <property type="molecule type" value="Genomic_DNA"/>
</dbReference>
<reference evidence="2" key="2">
    <citation type="submission" date="2006-01" db="EMBL/GenBank/DDBJ databases">
        <authorList>
            <person name="Genoscope"/>
        </authorList>
    </citation>
    <scope>NUCLEOTIDE SEQUENCE</scope>
</reference>
<dbReference type="RefSeq" id="WP_099323703.1">
    <property type="nucleotide sequence ID" value="NZ_CP049055.1"/>
</dbReference>
<evidence type="ECO:0000313" key="2">
    <source>
        <dbReference type="EMBL" id="CAJ75110.1"/>
    </source>
</evidence>
<feature type="domain" description="Magnetosome protein MamS/MamX" evidence="1">
    <location>
        <begin position="52"/>
        <end position="137"/>
    </location>
</feature>
<dbReference type="Proteomes" id="UP000221734">
    <property type="component" value="Chromosome Kuenenia_stuttgartiensis_MBR1"/>
</dbReference>
<dbReference type="EMBL" id="CT573071">
    <property type="protein sequence ID" value="CAJ75110.1"/>
    <property type="molecule type" value="Genomic_DNA"/>
</dbReference>
<reference evidence="3 6" key="5">
    <citation type="submission" date="2020-02" db="EMBL/GenBank/DDBJ databases">
        <title>Newly sequenced genome of strain CSTR1 showed variability in Candidatus Kuenenia stuttgartiensis genomes.</title>
        <authorList>
            <person name="Ding C."/>
            <person name="Adrian L."/>
        </authorList>
    </citation>
    <scope>NUCLEOTIDE SEQUENCE [LARGE SCALE GENOMIC DNA]</scope>
    <source>
        <strain evidence="3 6">CSTR1</strain>
    </source>
</reference>
<dbReference type="KEGG" id="kst:KSMBR1_0266"/>